<evidence type="ECO:0000259" key="9">
    <source>
        <dbReference type="Pfam" id="PF01694"/>
    </source>
</evidence>
<dbReference type="Gene3D" id="1.20.1540.10">
    <property type="entry name" value="Rhomboid-like"/>
    <property type="match status" value="1"/>
</dbReference>
<organism evidence="10 11">
    <name type="scientific">Egicoccus halophilus</name>
    <dbReference type="NCBI Taxonomy" id="1670830"/>
    <lineage>
        <taxon>Bacteria</taxon>
        <taxon>Bacillati</taxon>
        <taxon>Actinomycetota</taxon>
        <taxon>Nitriliruptoria</taxon>
        <taxon>Egicoccales</taxon>
        <taxon>Egicoccaceae</taxon>
        <taxon>Egicoccus</taxon>
    </lineage>
</organism>
<dbReference type="Proteomes" id="UP000650511">
    <property type="component" value="Unassembled WGS sequence"/>
</dbReference>
<dbReference type="InterPro" id="IPR035952">
    <property type="entry name" value="Rhomboid-like_sf"/>
</dbReference>
<keyword evidence="6 8" id="KW-0472">Membrane</keyword>
<reference evidence="10" key="1">
    <citation type="journal article" date="2014" name="Int. J. Syst. Evol. Microbiol.">
        <title>Complete genome sequence of Corynebacterium casei LMG S-19264T (=DSM 44701T), isolated from a smear-ripened cheese.</title>
        <authorList>
            <consortium name="US DOE Joint Genome Institute (JGI-PGF)"/>
            <person name="Walter F."/>
            <person name="Albersmeier A."/>
            <person name="Kalinowski J."/>
            <person name="Ruckert C."/>
        </authorList>
    </citation>
    <scope>NUCLEOTIDE SEQUENCE</scope>
    <source>
        <strain evidence="10">CGMCC 1.14988</strain>
    </source>
</reference>
<evidence type="ECO:0000256" key="6">
    <source>
        <dbReference type="ARBA" id="ARBA00023136"/>
    </source>
</evidence>
<feature type="transmembrane region" description="Helical" evidence="8">
    <location>
        <begin position="201"/>
        <end position="222"/>
    </location>
</feature>
<dbReference type="RefSeq" id="WP_205745192.1">
    <property type="nucleotide sequence ID" value="NZ_BMHA01000003.1"/>
</dbReference>
<feature type="domain" description="Peptidase S54 rhomboid" evidence="9">
    <location>
        <begin position="90"/>
        <end position="254"/>
    </location>
</feature>
<keyword evidence="4" id="KW-0378">Hydrolase</keyword>
<evidence type="ECO:0000313" key="10">
    <source>
        <dbReference type="EMBL" id="GGI04943.1"/>
    </source>
</evidence>
<comment type="similarity">
    <text evidence="2">Belongs to the peptidase S54 family.</text>
</comment>
<feature type="transmembrane region" description="Helical" evidence="8">
    <location>
        <begin position="234"/>
        <end position="254"/>
    </location>
</feature>
<dbReference type="AlphaFoldDB" id="A0A8J3AD40"/>
<name>A0A8J3AD40_9ACTN</name>
<dbReference type="Pfam" id="PF01694">
    <property type="entry name" value="Rhomboid"/>
    <property type="match status" value="1"/>
</dbReference>
<evidence type="ECO:0000313" key="11">
    <source>
        <dbReference type="Proteomes" id="UP000650511"/>
    </source>
</evidence>
<dbReference type="SUPFAM" id="SSF144091">
    <property type="entry name" value="Rhomboid-like"/>
    <property type="match status" value="1"/>
</dbReference>
<dbReference type="PANTHER" id="PTHR43731">
    <property type="entry name" value="RHOMBOID PROTEASE"/>
    <property type="match status" value="1"/>
</dbReference>
<evidence type="ECO:0000256" key="4">
    <source>
        <dbReference type="ARBA" id="ARBA00022801"/>
    </source>
</evidence>
<gene>
    <name evidence="10" type="ORF">GCM10011354_11620</name>
</gene>
<proteinExistence type="inferred from homology"/>
<evidence type="ECO:0000256" key="8">
    <source>
        <dbReference type="SAM" id="Phobius"/>
    </source>
</evidence>
<feature type="transmembrane region" description="Helical" evidence="8">
    <location>
        <begin position="151"/>
        <end position="172"/>
    </location>
</feature>
<dbReference type="GO" id="GO:0004252">
    <property type="term" value="F:serine-type endopeptidase activity"/>
    <property type="evidence" value="ECO:0007669"/>
    <property type="project" value="InterPro"/>
</dbReference>
<reference evidence="10" key="2">
    <citation type="submission" date="2020-09" db="EMBL/GenBank/DDBJ databases">
        <authorList>
            <person name="Sun Q."/>
            <person name="Zhou Y."/>
        </authorList>
    </citation>
    <scope>NUCLEOTIDE SEQUENCE</scope>
    <source>
        <strain evidence="10">CGMCC 1.14988</strain>
    </source>
</reference>
<feature type="compositionally biased region" description="Pro residues" evidence="7">
    <location>
        <begin position="271"/>
        <end position="280"/>
    </location>
</feature>
<dbReference type="PANTHER" id="PTHR43731:SF14">
    <property type="entry name" value="PRESENILIN-ASSOCIATED RHOMBOID-LIKE PROTEIN, MITOCHONDRIAL"/>
    <property type="match status" value="1"/>
</dbReference>
<dbReference type="EMBL" id="BMHA01000003">
    <property type="protein sequence ID" value="GGI04943.1"/>
    <property type="molecule type" value="Genomic_DNA"/>
</dbReference>
<keyword evidence="3 8" id="KW-0812">Transmembrane</keyword>
<keyword evidence="5 8" id="KW-1133">Transmembrane helix</keyword>
<comment type="caution">
    <text evidence="10">The sequence shown here is derived from an EMBL/GenBank/DDBJ whole genome shotgun (WGS) entry which is preliminary data.</text>
</comment>
<evidence type="ECO:0000256" key="3">
    <source>
        <dbReference type="ARBA" id="ARBA00022692"/>
    </source>
</evidence>
<evidence type="ECO:0000256" key="1">
    <source>
        <dbReference type="ARBA" id="ARBA00004141"/>
    </source>
</evidence>
<feature type="transmembrane region" description="Helical" evidence="8">
    <location>
        <begin position="94"/>
        <end position="114"/>
    </location>
</feature>
<feature type="transmembrane region" description="Helical" evidence="8">
    <location>
        <begin position="126"/>
        <end position="144"/>
    </location>
</feature>
<evidence type="ECO:0000256" key="7">
    <source>
        <dbReference type="SAM" id="MobiDB-lite"/>
    </source>
</evidence>
<evidence type="ECO:0000256" key="2">
    <source>
        <dbReference type="ARBA" id="ARBA00009045"/>
    </source>
</evidence>
<protein>
    <recommendedName>
        <fullName evidence="9">Peptidase S54 rhomboid domain-containing protein</fullName>
    </recommendedName>
</protein>
<keyword evidence="11" id="KW-1185">Reference proteome</keyword>
<dbReference type="InterPro" id="IPR050925">
    <property type="entry name" value="Rhomboid_protease_S54"/>
</dbReference>
<sequence length="287" mass="30686">MIVPTAVLPIGDVNPTRRRAVVTWTFVLANIAVFVYQSTLTGCDQVRFVHRFAAVPRELLTGSPLAGGELEAVLGACAAGGTDKSVALSAVTAMFLHGGLAHLLGNLLFLVIFGNNVEDRLGRRRFVGFYLAGGLTATAAHVVFNATGTDALVPLVGASGAIAAILGAYLIMFPRARVFTVVPFPLYLLALLLPKVRIRTWLVFFAVVAMPAWLLLVGWLAVQWQAVRNPVGDAVAYEAHVAGFVAGLLLVLLLDRGRQRRGQDPFHPVHRPSPPPPPPGRRPDGGR</sequence>
<comment type="subcellular location">
    <subcellularLocation>
        <location evidence="1">Membrane</location>
        <topology evidence="1">Multi-pass membrane protein</topology>
    </subcellularLocation>
</comment>
<feature type="region of interest" description="Disordered" evidence="7">
    <location>
        <begin position="261"/>
        <end position="287"/>
    </location>
</feature>
<dbReference type="GO" id="GO:0016020">
    <property type="term" value="C:membrane"/>
    <property type="evidence" value="ECO:0007669"/>
    <property type="project" value="UniProtKB-SubCell"/>
</dbReference>
<dbReference type="InterPro" id="IPR022764">
    <property type="entry name" value="Peptidase_S54_rhomboid_dom"/>
</dbReference>
<accession>A0A8J3AD40</accession>
<evidence type="ECO:0000256" key="5">
    <source>
        <dbReference type="ARBA" id="ARBA00022989"/>
    </source>
</evidence>